<reference evidence="3" key="2">
    <citation type="submission" date="2010-04" db="EMBL/GenBank/DDBJ databases">
        <title>Genome sequence of Salinibacter ruber M8.</title>
        <authorList>
            <consortium name="Genoscope"/>
        </authorList>
    </citation>
    <scope>NUCLEOTIDE SEQUENCE [LARGE SCALE GENOMIC DNA]</scope>
    <source>
        <strain evidence="3">M8</strain>
    </source>
</reference>
<dbReference type="AlphaFoldDB" id="D5H5D9"/>
<feature type="region of interest" description="Disordered" evidence="1">
    <location>
        <begin position="1"/>
        <end position="49"/>
    </location>
</feature>
<evidence type="ECO:0000313" key="2">
    <source>
        <dbReference type="EMBL" id="CBH23244.1"/>
    </source>
</evidence>
<dbReference type="KEGG" id="srm:SRM_00323"/>
<name>D5H5D9_SALRM</name>
<gene>
    <name evidence="2" type="ordered locus">SRM_00323</name>
</gene>
<evidence type="ECO:0000313" key="3">
    <source>
        <dbReference type="Proteomes" id="UP000000933"/>
    </source>
</evidence>
<evidence type="ECO:0000256" key="1">
    <source>
        <dbReference type="SAM" id="MobiDB-lite"/>
    </source>
</evidence>
<feature type="region of interest" description="Disordered" evidence="1">
    <location>
        <begin position="95"/>
        <end position="140"/>
    </location>
</feature>
<feature type="compositionally biased region" description="Low complexity" evidence="1">
    <location>
        <begin position="106"/>
        <end position="121"/>
    </location>
</feature>
<reference evidence="2 3" key="1">
    <citation type="journal article" date="2010" name="ISME J.">
        <title>Fine-scale evolution: genomic, phenotypic and ecological differentiation in two coexisting Salinibacter ruber strains.</title>
        <authorList>
            <person name="Pena A."/>
            <person name="Teeling H."/>
            <person name="Huerta-Cepas J."/>
            <person name="Santos F."/>
            <person name="Yarza P."/>
            <person name="Brito-Echeverria J."/>
            <person name="Lucio M."/>
            <person name="Schmitt-Kopplin P."/>
            <person name="Meseguer I."/>
            <person name="Schenowitz C."/>
            <person name="Dossat C."/>
            <person name="Barbe V."/>
            <person name="Dopazo J."/>
            <person name="Rossello-Mora R."/>
            <person name="Schuler M."/>
            <person name="Glockner F.O."/>
            <person name="Amann R."/>
            <person name="Gabaldon T."/>
            <person name="Anton J."/>
        </authorList>
    </citation>
    <scope>NUCLEOTIDE SEQUENCE [LARGE SCALE GENOMIC DNA]</scope>
    <source>
        <strain evidence="2 3">M8</strain>
    </source>
</reference>
<dbReference type="Proteomes" id="UP000000933">
    <property type="component" value="Chromosome"/>
</dbReference>
<dbReference type="HOGENOM" id="CLU_152588_0_0_10"/>
<organism evidence="2 3">
    <name type="scientific">Salinibacter ruber (strain M8)</name>
    <dbReference type="NCBI Taxonomy" id="761659"/>
    <lineage>
        <taxon>Bacteria</taxon>
        <taxon>Pseudomonadati</taxon>
        <taxon>Rhodothermota</taxon>
        <taxon>Rhodothermia</taxon>
        <taxon>Rhodothermales</taxon>
        <taxon>Salinibacteraceae</taxon>
        <taxon>Salinibacter</taxon>
    </lineage>
</organism>
<protein>
    <submittedName>
        <fullName evidence="2">Uncharacterized protein</fullName>
    </submittedName>
</protein>
<proteinExistence type="predicted"/>
<accession>D5H5D9</accession>
<dbReference type="EMBL" id="FP565814">
    <property type="protein sequence ID" value="CBH23244.1"/>
    <property type="molecule type" value="Genomic_DNA"/>
</dbReference>
<sequence>MEPPSIESPDVESPDVESPRVESSGSEDRGKAWAERCPIGEESPARREAWRQGWEYRKERGPGTPKMEVAAEMAGRPDLVSEWLEGFGAADKYFTGPEAGPLRLWSSRGSPPRGRDSSCGSVPWPPAGRSSGQVGRRVLA</sequence>